<organism evidence="1 2">
    <name type="scientific">Colletotrichum lupini</name>
    <dbReference type="NCBI Taxonomy" id="145971"/>
    <lineage>
        <taxon>Eukaryota</taxon>
        <taxon>Fungi</taxon>
        <taxon>Dikarya</taxon>
        <taxon>Ascomycota</taxon>
        <taxon>Pezizomycotina</taxon>
        <taxon>Sordariomycetes</taxon>
        <taxon>Hypocreomycetidae</taxon>
        <taxon>Glomerellales</taxon>
        <taxon>Glomerellaceae</taxon>
        <taxon>Colletotrichum</taxon>
        <taxon>Colletotrichum acutatum species complex</taxon>
    </lineage>
</organism>
<dbReference type="GeneID" id="73345034"/>
<protein>
    <submittedName>
        <fullName evidence="1">Uncharacterized protein</fullName>
    </submittedName>
</protein>
<dbReference type="EMBL" id="CP019477">
    <property type="protein sequence ID" value="UQC85556.1"/>
    <property type="molecule type" value="Genomic_DNA"/>
</dbReference>
<evidence type="ECO:0000313" key="2">
    <source>
        <dbReference type="Proteomes" id="UP000830671"/>
    </source>
</evidence>
<dbReference type="KEGG" id="clup:CLUP02_11055"/>
<accession>A0A9Q8SZI9</accession>
<keyword evidence="2" id="KW-1185">Reference proteome</keyword>
<name>A0A9Q8SZI9_9PEZI</name>
<gene>
    <name evidence="1" type="ORF">CLUP02_11055</name>
</gene>
<sequence>MWNMSCPTMVCSSVYCVYQRSAMNRRLMYRVRAGAFEVCRMLRLNRQAKRYRVRGPSARTVGQRSTPPKESEGLTVLESYLVLSLRRHRTTSTLVCRLSRPPLPPR</sequence>
<proteinExistence type="predicted"/>
<dbReference type="AlphaFoldDB" id="A0A9Q8SZI9"/>
<dbReference type="Proteomes" id="UP000830671">
    <property type="component" value="Chromosome 5"/>
</dbReference>
<evidence type="ECO:0000313" key="1">
    <source>
        <dbReference type="EMBL" id="UQC85556.1"/>
    </source>
</evidence>
<dbReference type="RefSeq" id="XP_049147169.1">
    <property type="nucleotide sequence ID" value="XM_049290024.1"/>
</dbReference>
<reference evidence="1" key="1">
    <citation type="journal article" date="2021" name="Mol. Plant Microbe Interact.">
        <title>Complete Genome Sequence of the Plant-Pathogenic Fungus Colletotrichum lupini.</title>
        <authorList>
            <person name="Baroncelli R."/>
            <person name="Pensec F."/>
            <person name="Da Lio D."/>
            <person name="Boufleur T."/>
            <person name="Vicente I."/>
            <person name="Sarrocco S."/>
            <person name="Picot A."/>
            <person name="Baraldi E."/>
            <person name="Sukno S."/>
            <person name="Thon M."/>
            <person name="Le Floch G."/>
        </authorList>
    </citation>
    <scope>NUCLEOTIDE SEQUENCE</scope>
    <source>
        <strain evidence="1">IMI 504893</strain>
    </source>
</reference>